<keyword evidence="2" id="KW-1185">Reference proteome</keyword>
<dbReference type="OrthoDB" id="3397773at2"/>
<dbReference type="STRING" id="1648404.CP97_03960"/>
<name>A0A0H4VA46_9SPHN</name>
<organism evidence="1 2">
    <name type="scientific">Aurantiacibacter atlanticus</name>
    <dbReference type="NCBI Taxonomy" id="1648404"/>
    <lineage>
        <taxon>Bacteria</taxon>
        <taxon>Pseudomonadati</taxon>
        <taxon>Pseudomonadota</taxon>
        <taxon>Alphaproteobacteria</taxon>
        <taxon>Sphingomonadales</taxon>
        <taxon>Erythrobacteraceae</taxon>
        <taxon>Aurantiacibacter</taxon>
    </lineage>
</organism>
<dbReference type="Proteomes" id="UP000059113">
    <property type="component" value="Chromosome"/>
</dbReference>
<dbReference type="RefSeq" id="WP_048884881.1">
    <property type="nucleotide sequence ID" value="NZ_CP011310.1"/>
</dbReference>
<dbReference type="AlphaFoldDB" id="A0A0H4VA46"/>
<evidence type="ECO:0008006" key="3">
    <source>
        <dbReference type="Google" id="ProtNLM"/>
    </source>
</evidence>
<gene>
    <name evidence="1" type="ORF">CP97_03960</name>
</gene>
<reference evidence="1 2" key="1">
    <citation type="journal article" date="2015" name="Int. J. Syst. Evol. Microbiol.">
        <title>Erythrobacter atlanticus sp. nov., a bacterium from ocean sediment able to degrade polycyclic aromatic hydrocarbons.</title>
        <authorList>
            <person name="Zhuang L."/>
            <person name="Liu Y."/>
            <person name="Wang L."/>
            <person name="Wang W."/>
            <person name="Shao Z."/>
        </authorList>
    </citation>
    <scope>NUCLEOTIDE SEQUENCE [LARGE SCALE GENOMIC DNA]</scope>
    <source>
        <strain evidence="2">s21-N3</strain>
    </source>
</reference>
<dbReference type="PATRIC" id="fig|1648404.4.peg.832"/>
<evidence type="ECO:0000313" key="2">
    <source>
        <dbReference type="Proteomes" id="UP000059113"/>
    </source>
</evidence>
<reference evidence="2" key="2">
    <citation type="submission" date="2015-04" db="EMBL/GenBank/DDBJ databases">
        <title>The complete genome sequence of Erythrobacter sp. s21-N3.</title>
        <authorList>
            <person name="Zhuang L."/>
            <person name="Liu Y."/>
            <person name="Shao Z."/>
        </authorList>
    </citation>
    <scope>NUCLEOTIDE SEQUENCE [LARGE SCALE GENOMIC DNA]</scope>
    <source>
        <strain evidence="2">s21-N3</strain>
    </source>
</reference>
<dbReference type="EMBL" id="CP011310">
    <property type="protein sequence ID" value="AKQ41370.1"/>
    <property type="molecule type" value="Genomic_DNA"/>
</dbReference>
<sequence>MTDAAKIAGDPHWLPHALDMAGRRMQFLRIGREALTASGFLADLTQETCEDEAWLPFDTVRAMEPATGPLHFIFHSAFCRSTLLVRAMNVQGVSIGLAEPGIIAQLAGAGDPAKGLVKPVCDLLSRPWSDGRAVFVKPTNHANMLIPHLLSARPDARAILMTNPLSSFLRSVDRRALMGRRWGRQLYLEIMGYAGMDIGMDAREQFSMTDLQAAGLAWFLSQRFFTMLLAGREGARLRSLDGDRFDLDRADTIKAVLDFSGLSSDAVQIERIVDGPLFRRHAKLGGEFAMESLTERSPSYAQECEQVSQWIGMIAQQADVEIPLRQTLSVRSR</sequence>
<protein>
    <recommendedName>
        <fullName evidence="3">Sulfotransferase domain-containing protein</fullName>
    </recommendedName>
</protein>
<dbReference type="KEGG" id="ery:CP97_03960"/>
<accession>A0A0H4VA46</accession>
<proteinExistence type="predicted"/>
<evidence type="ECO:0000313" key="1">
    <source>
        <dbReference type="EMBL" id="AKQ41370.1"/>
    </source>
</evidence>